<comment type="caution">
    <text evidence="1">The sequence shown here is derived from an EMBL/GenBank/DDBJ whole genome shotgun (WGS) entry which is preliminary data.</text>
</comment>
<evidence type="ECO:0000313" key="2">
    <source>
        <dbReference type="Proteomes" id="UP000678374"/>
    </source>
</evidence>
<dbReference type="AlphaFoldDB" id="A0A940YKK7"/>
<dbReference type="RefSeq" id="WP_210803055.1">
    <property type="nucleotide sequence ID" value="NZ_JAGQDE010000014.1"/>
</dbReference>
<gene>
    <name evidence="1" type="ORF">KAK06_15585</name>
</gene>
<accession>A0A940YKK7</accession>
<organism evidence="1 2">
    <name type="scientific">Ideonella aquatica</name>
    <dbReference type="NCBI Taxonomy" id="2824119"/>
    <lineage>
        <taxon>Bacteria</taxon>
        <taxon>Pseudomonadati</taxon>
        <taxon>Pseudomonadota</taxon>
        <taxon>Betaproteobacteria</taxon>
        <taxon>Burkholderiales</taxon>
        <taxon>Sphaerotilaceae</taxon>
        <taxon>Ideonella</taxon>
    </lineage>
</organism>
<dbReference type="Proteomes" id="UP000678374">
    <property type="component" value="Unassembled WGS sequence"/>
</dbReference>
<name>A0A940YKK7_9BURK</name>
<evidence type="ECO:0000313" key="1">
    <source>
        <dbReference type="EMBL" id="MBQ0960377.1"/>
    </source>
</evidence>
<protein>
    <submittedName>
        <fullName evidence="1">Uncharacterized protein</fullName>
    </submittedName>
</protein>
<keyword evidence="2" id="KW-1185">Reference proteome</keyword>
<dbReference type="EMBL" id="JAGQDE010000014">
    <property type="protein sequence ID" value="MBQ0960377.1"/>
    <property type="molecule type" value="Genomic_DNA"/>
</dbReference>
<proteinExistence type="predicted"/>
<reference evidence="1" key="1">
    <citation type="submission" date="2021-04" db="EMBL/GenBank/DDBJ databases">
        <title>The genome sequence of Ideonella sp. 4Y11.</title>
        <authorList>
            <person name="Liu Y."/>
        </authorList>
    </citation>
    <scope>NUCLEOTIDE SEQUENCE</scope>
    <source>
        <strain evidence="1">4Y11</strain>
    </source>
</reference>
<sequence length="110" mass="12799">MMRISGRRHHIPIGSAHCHARAGFVQTFLSEDFAAALDAVNSWLADELDRRDLQVRLVTPSSAKRVAIEFEQLAKRGRRVDWDWQDLFFRRVRYRDAWMNRPGFCGGLLV</sequence>